<keyword evidence="2 4" id="KW-0396">Initiation factor</keyword>
<keyword evidence="3 4" id="KW-0648">Protein biosynthesis</keyword>
<dbReference type="Gene3D" id="3.30.110.10">
    <property type="entry name" value="Translation initiation factor 3 (IF-3), C-terminal domain"/>
    <property type="match status" value="1"/>
</dbReference>
<organism evidence="8 9">
    <name type="scientific">Clostridium tyrobutyricum DIVETGP</name>
    <dbReference type="NCBI Taxonomy" id="1408889"/>
    <lineage>
        <taxon>Bacteria</taxon>
        <taxon>Bacillati</taxon>
        <taxon>Bacillota</taxon>
        <taxon>Clostridia</taxon>
        <taxon>Eubacteriales</taxon>
        <taxon>Clostridiaceae</taxon>
        <taxon>Clostridium</taxon>
    </lineage>
</organism>
<evidence type="ECO:0000313" key="9">
    <source>
        <dbReference type="Proteomes" id="UP000019482"/>
    </source>
</evidence>
<dbReference type="InterPro" id="IPR019814">
    <property type="entry name" value="Translation_initiation_fac_3_N"/>
</dbReference>
<reference evidence="8 9" key="1">
    <citation type="journal article" date="2015" name="Genome Announc.">
        <title>Draft Genome Sequence of Clostridium tyrobutyricum Strain DIVETGP, Isolated from Cow's Milk for Grana Padano Production.</title>
        <authorList>
            <person name="Soggiu A."/>
            <person name="Piras C."/>
            <person name="Gaiarsa S."/>
            <person name="Sassera D."/>
            <person name="Roncada P."/>
            <person name="Bendixen E."/>
            <person name="Brasca M."/>
            <person name="Bonizzi L."/>
        </authorList>
    </citation>
    <scope>NUCLEOTIDE SEQUENCE [LARGE SCALE GENOMIC DNA]</scope>
    <source>
        <strain evidence="8 9">DIVETGP</strain>
    </source>
</reference>
<dbReference type="InterPro" id="IPR036788">
    <property type="entry name" value="T_IF-3_C_sf"/>
</dbReference>
<dbReference type="GO" id="GO:0032790">
    <property type="term" value="P:ribosome disassembly"/>
    <property type="evidence" value="ECO:0007669"/>
    <property type="project" value="TreeGrafter"/>
</dbReference>
<dbReference type="InterPro" id="IPR036787">
    <property type="entry name" value="T_IF-3_N_sf"/>
</dbReference>
<evidence type="ECO:0000259" key="7">
    <source>
        <dbReference type="Pfam" id="PF05198"/>
    </source>
</evidence>
<name>W6N843_CLOTY</name>
<keyword evidence="4" id="KW-0963">Cytoplasm</keyword>
<proteinExistence type="inferred from homology"/>
<dbReference type="OrthoDB" id="9806014at2"/>
<dbReference type="Gene3D" id="3.10.20.80">
    <property type="entry name" value="Translation initiation factor 3 (IF-3), N-terminal domain"/>
    <property type="match status" value="1"/>
</dbReference>
<dbReference type="PANTHER" id="PTHR10938">
    <property type="entry name" value="TRANSLATION INITIATION FACTOR IF-3"/>
    <property type="match status" value="1"/>
</dbReference>
<dbReference type="SUPFAM" id="SSF55200">
    <property type="entry name" value="Translation initiation factor IF3, C-terminal domain"/>
    <property type="match status" value="1"/>
</dbReference>
<dbReference type="GO" id="GO:0043022">
    <property type="term" value="F:ribosome binding"/>
    <property type="evidence" value="ECO:0007669"/>
    <property type="project" value="UniProtKB-ARBA"/>
</dbReference>
<comment type="subunit">
    <text evidence="4">Monomer.</text>
</comment>
<dbReference type="AlphaFoldDB" id="W6N843"/>
<dbReference type="RefSeq" id="WP_026093895.1">
    <property type="nucleotide sequence ID" value="NZ_CBXI010000027.1"/>
</dbReference>
<evidence type="ECO:0000256" key="1">
    <source>
        <dbReference type="ARBA" id="ARBA00005439"/>
    </source>
</evidence>
<evidence type="ECO:0000259" key="6">
    <source>
        <dbReference type="Pfam" id="PF00707"/>
    </source>
</evidence>
<evidence type="ECO:0000256" key="2">
    <source>
        <dbReference type="ARBA" id="ARBA00022540"/>
    </source>
</evidence>
<evidence type="ECO:0000313" key="8">
    <source>
        <dbReference type="EMBL" id="CDL91584.1"/>
    </source>
</evidence>
<sequence>MFYINNKNFNNLNEKIRVKEVRLVDDNDSRIITTKEALDLAREKGLDLVMVSPAAKPPVCKIMDYKKFLYDKSKKEKEARKKQKTVELKEIRLSATIEDNDITIKANNAKKFIAKENKVKVSIRFRGRQNNYTSAGRKVFDTFLEKMGDTVIIEKRPKLEGNNMIMVLSPKKG</sequence>
<dbReference type="GO" id="GO:0003743">
    <property type="term" value="F:translation initiation factor activity"/>
    <property type="evidence" value="ECO:0007669"/>
    <property type="project" value="UniProtKB-UniRule"/>
</dbReference>
<evidence type="ECO:0000256" key="4">
    <source>
        <dbReference type="HAMAP-Rule" id="MF_00080"/>
    </source>
</evidence>
<dbReference type="HAMAP" id="MF_00080">
    <property type="entry name" value="IF_3"/>
    <property type="match status" value="1"/>
</dbReference>
<accession>W6N843</accession>
<dbReference type="GO" id="GO:0016020">
    <property type="term" value="C:membrane"/>
    <property type="evidence" value="ECO:0007669"/>
    <property type="project" value="TreeGrafter"/>
</dbReference>
<dbReference type="Pfam" id="PF05198">
    <property type="entry name" value="IF3_N"/>
    <property type="match status" value="1"/>
</dbReference>
<dbReference type="PANTHER" id="PTHR10938:SF0">
    <property type="entry name" value="TRANSLATION INITIATION FACTOR IF-3, MITOCHONDRIAL"/>
    <property type="match status" value="1"/>
</dbReference>
<dbReference type="Proteomes" id="UP000019482">
    <property type="component" value="Unassembled WGS sequence"/>
</dbReference>
<evidence type="ECO:0000256" key="3">
    <source>
        <dbReference type="ARBA" id="ARBA00022917"/>
    </source>
</evidence>
<gene>
    <name evidence="4" type="primary">infC</name>
    <name evidence="8" type="ORF">CTDIVETGP_1654</name>
</gene>
<dbReference type="EMBL" id="CBXI010000027">
    <property type="protein sequence ID" value="CDL91584.1"/>
    <property type="molecule type" value="Genomic_DNA"/>
</dbReference>
<dbReference type="GeneID" id="29419955"/>
<dbReference type="FunFam" id="3.30.110.10:FF:000001">
    <property type="entry name" value="Translation initiation factor IF-3"/>
    <property type="match status" value="1"/>
</dbReference>
<dbReference type="InterPro" id="IPR001288">
    <property type="entry name" value="Translation_initiation_fac_3"/>
</dbReference>
<comment type="similarity">
    <text evidence="1 4">Belongs to the IF-3 family.</text>
</comment>
<dbReference type="FunFam" id="3.10.20.80:FF:000001">
    <property type="entry name" value="Translation initiation factor IF-3"/>
    <property type="match status" value="1"/>
</dbReference>
<comment type="subcellular location">
    <subcellularLocation>
        <location evidence="4">Cytoplasm</location>
    </subcellularLocation>
</comment>
<dbReference type="GO" id="GO:0005829">
    <property type="term" value="C:cytosol"/>
    <property type="evidence" value="ECO:0007669"/>
    <property type="project" value="TreeGrafter"/>
</dbReference>
<dbReference type="Pfam" id="PF00707">
    <property type="entry name" value="IF3_C"/>
    <property type="match status" value="1"/>
</dbReference>
<keyword evidence="9" id="KW-1185">Reference proteome</keyword>
<comment type="caution">
    <text evidence="8">The sequence shown here is derived from an EMBL/GenBank/DDBJ whole genome shotgun (WGS) entry which is preliminary data.</text>
</comment>
<evidence type="ECO:0000256" key="5">
    <source>
        <dbReference type="NCBIfam" id="TIGR00168"/>
    </source>
</evidence>
<comment type="function">
    <text evidence="4">IF-3 binds to the 30S ribosomal subunit and shifts the equilibrium between 70S ribosomes and their 50S and 30S subunits in favor of the free subunits, thus enhancing the availability of 30S subunits on which protein synthesis initiation begins.</text>
</comment>
<feature type="domain" description="Translation initiation factor 3 C-terminal" evidence="6">
    <location>
        <begin position="86"/>
        <end position="171"/>
    </location>
</feature>
<dbReference type="NCBIfam" id="TIGR00168">
    <property type="entry name" value="infC"/>
    <property type="match status" value="1"/>
</dbReference>
<protein>
    <recommendedName>
        <fullName evidence="4 5">Translation initiation factor IF-3</fullName>
    </recommendedName>
</protein>
<dbReference type="InterPro" id="IPR019815">
    <property type="entry name" value="Translation_initiation_fac_3_C"/>
</dbReference>
<dbReference type="SUPFAM" id="SSF54364">
    <property type="entry name" value="Translation initiation factor IF3, N-terminal domain"/>
    <property type="match status" value="1"/>
</dbReference>
<feature type="domain" description="Translation initiation factor 3 N-terminal" evidence="7">
    <location>
        <begin position="12"/>
        <end position="79"/>
    </location>
</feature>